<gene>
    <name evidence="1" type="ORF">MELLADRAFT_112673</name>
</gene>
<evidence type="ECO:0000313" key="1">
    <source>
        <dbReference type="EMBL" id="EGF99470.1"/>
    </source>
</evidence>
<sequence>MVECRLSDVGLDESVVNEARELISLPCDMEVGMENYKVRLNKKKQTGQVVDLENPAWVICCREHIDIIAGSPHLLETLRLAAGLVSFQSSPSHKSDQREENLNAKACSLGAILLPTERLT</sequence>
<dbReference type="GeneID" id="18924754"/>
<accession>F4S785</accession>
<dbReference type="RefSeq" id="XP_007417261.1">
    <property type="nucleotide sequence ID" value="XM_007417199.1"/>
</dbReference>
<dbReference type="Proteomes" id="UP000001072">
    <property type="component" value="Unassembled WGS sequence"/>
</dbReference>
<dbReference type="InParanoid" id="F4S785"/>
<dbReference type="EMBL" id="GL883158">
    <property type="protein sequence ID" value="EGF99470.1"/>
    <property type="molecule type" value="Genomic_DNA"/>
</dbReference>
<name>F4S785_MELLP</name>
<dbReference type="VEuPathDB" id="FungiDB:MELLADRAFT_112673"/>
<organism evidence="2">
    <name type="scientific">Melampsora larici-populina (strain 98AG31 / pathotype 3-4-7)</name>
    <name type="common">Poplar leaf rust fungus</name>
    <dbReference type="NCBI Taxonomy" id="747676"/>
    <lineage>
        <taxon>Eukaryota</taxon>
        <taxon>Fungi</taxon>
        <taxon>Dikarya</taxon>
        <taxon>Basidiomycota</taxon>
        <taxon>Pucciniomycotina</taxon>
        <taxon>Pucciniomycetes</taxon>
        <taxon>Pucciniales</taxon>
        <taxon>Melampsoraceae</taxon>
        <taxon>Melampsora</taxon>
    </lineage>
</organism>
<reference evidence="2" key="1">
    <citation type="journal article" date="2011" name="Proc. Natl. Acad. Sci. U.S.A.">
        <title>Obligate biotrophy features unraveled by the genomic analysis of rust fungi.</title>
        <authorList>
            <person name="Duplessis S."/>
            <person name="Cuomo C.A."/>
            <person name="Lin Y.-C."/>
            <person name="Aerts A."/>
            <person name="Tisserant E."/>
            <person name="Veneault-Fourrey C."/>
            <person name="Joly D.L."/>
            <person name="Hacquard S."/>
            <person name="Amselem J."/>
            <person name="Cantarel B.L."/>
            <person name="Chiu R."/>
            <person name="Coutinho P.M."/>
            <person name="Feau N."/>
            <person name="Field M."/>
            <person name="Frey P."/>
            <person name="Gelhaye E."/>
            <person name="Goldberg J."/>
            <person name="Grabherr M.G."/>
            <person name="Kodira C.D."/>
            <person name="Kohler A."/>
            <person name="Kuees U."/>
            <person name="Lindquist E.A."/>
            <person name="Lucas S.M."/>
            <person name="Mago R."/>
            <person name="Mauceli E."/>
            <person name="Morin E."/>
            <person name="Murat C."/>
            <person name="Pangilinan J.L."/>
            <person name="Park R."/>
            <person name="Pearson M."/>
            <person name="Quesneville H."/>
            <person name="Rouhier N."/>
            <person name="Sakthikumar S."/>
            <person name="Salamov A.A."/>
            <person name="Schmutz J."/>
            <person name="Selles B."/>
            <person name="Shapiro H."/>
            <person name="Tanguay P."/>
            <person name="Tuskan G.A."/>
            <person name="Henrissat B."/>
            <person name="Van de Peer Y."/>
            <person name="Rouze P."/>
            <person name="Ellis J.G."/>
            <person name="Dodds P.N."/>
            <person name="Schein J.E."/>
            <person name="Zhong S."/>
            <person name="Hamelin R.C."/>
            <person name="Grigoriev I.V."/>
            <person name="Szabo L.J."/>
            <person name="Martin F."/>
        </authorList>
    </citation>
    <scope>NUCLEOTIDE SEQUENCE [LARGE SCALE GENOMIC DNA]</scope>
    <source>
        <strain evidence="2">98AG31 / pathotype 3-4-7</strain>
    </source>
</reference>
<protein>
    <submittedName>
        <fullName evidence="1">Uncharacterized protein</fullName>
    </submittedName>
</protein>
<dbReference type="HOGENOM" id="CLU_2050157_0_0_1"/>
<dbReference type="AlphaFoldDB" id="F4S785"/>
<dbReference type="KEGG" id="mlr:MELLADRAFT_112673"/>
<keyword evidence="2" id="KW-1185">Reference proteome</keyword>
<evidence type="ECO:0000313" key="2">
    <source>
        <dbReference type="Proteomes" id="UP000001072"/>
    </source>
</evidence>
<proteinExistence type="predicted"/>